<dbReference type="InterPro" id="IPR037869">
    <property type="entry name" value="Spp1/CFP1"/>
</dbReference>
<keyword evidence="3 6" id="KW-0863">Zinc-finger</keyword>
<dbReference type="AlphaFoldDB" id="A0A9N8YUT1"/>
<keyword evidence="8" id="KW-0812">Transmembrane</keyword>
<evidence type="ECO:0000256" key="4">
    <source>
        <dbReference type="ARBA" id="ARBA00022833"/>
    </source>
</evidence>
<dbReference type="SMART" id="SM00249">
    <property type="entry name" value="PHD"/>
    <property type="match status" value="1"/>
</dbReference>
<dbReference type="PANTHER" id="PTHR46174">
    <property type="entry name" value="CXXC-TYPE ZINC FINGER PROTEIN 1"/>
    <property type="match status" value="1"/>
</dbReference>
<name>A0A9N8YUT1_9GLOM</name>
<feature type="compositionally biased region" description="Polar residues" evidence="7">
    <location>
        <begin position="275"/>
        <end position="285"/>
    </location>
</feature>
<evidence type="ECO:0000259" key="10">
    <source>
        <dbReference type="PROSITE" id="PS50157"/>
    </source>
</evidence>
<keyword evidence="8" id="KW-1133">Transmembrane helix</keyword>
<feature type="compositionally biased region" description="Basic and acidic residues" evidence="7">
    <location>
        <begin position="264"/>
        <end position="273"/>
    </location>
</feature>
<evidence type="ECO:0000256" key="7">
    <source>
        <dbReference type="SAM" id="MobiDB-lite"/>
    </source>
</evidence>
<feature type="region of interest" description="Disordered" evidence="7">
    <location>
        <begin position="440"/>
        <end position="464"/>
    </location>
</feature>
<feature type="transmembrane region" description="Helical" evidence="8">
    <location>
        <begin position="947"/>
        <end position="965"/>
    </location>
</feature>
<dbReference type="PANTHER" id="PTHR46174:SF1">
    <property type="entry name" value="CXXC-TYPE ZINC FINGER PROTEIN 1"/>
    <property type="match status" value="1"/>
</dbReference>
<dbReference type="InterPro" id="IPR019786">
    <property type="entry name" value="Zinc_finger_PHD-type_CS"/>
</dbReference>
<keyword evidence="12" id="KW-1185">Reference proteome</keyword>
<evidence type="ECO:0000313" key="12">
    <source>
        <dbReference type="Proteomes" id="UP000789508"/>
    </source>
</evidence>
<dbReference type="GO" id="GO:0045893">
    <property type="term" value="P:positive regulation of DNA-templated transcription"/>
    <property type="evidence" value="ECO:0007669"/>
    <property type="project" value="TreeGrafter"/>
</dbReference>
<dbReference type="Gene3D" id="3.30.40.10">
    <property type="entry name" value="Zinc/RING finger domain, C3HC4 (zinc finger)"/>
    <property type="match status" value="1"/>
</dbReference>
<dbReference type="Proteomes" id="UP000789508">
    <property type="component" value="Unassembled WGS sequence"/>
</dbReference>
<dbReference type="SUPFAM" id="SSF57903">
    <property type="entry name" value="FYVE/PHD zinc finger"/>
    <property type="match status" value="1"/>
</dbReference>
<evidence type="ECO:0000256" key="5">
    <source>
        <dbReference type="ARBA" id="ARBA00023242"/>
    </source>
</evidence>
<protein>
    <submittedName>
        <fullName evidence="11">12715_t:CDS:1</fullName>
    </submittedName>
</protein>
<evidence type="ECO:0000259" key="9">
    <source>
        <dbReference type="PROSITE" id="PS50016"/>
    </source>
</evidence>
<proteinExistence type="predicted"/>
<feature type="region of interest" description="Disordered" evidence="7">
    <location>
        <begin position="790"/>
        <end position="817"/>
    </location>
</feature>
<feature type="region of interest" description="Disordered" evidence="7">
    <location>
        <begin position="261"/>
        <end position="288"/>
    </location>
</feature>
<dbReference type="PROSITE" id="PS50157">
    <property type="entry name" value="ZINC_FINGER_C2H2_2"/>
    <property type="match status" value="1"/>
</dbReference>
<dbReference type="InterPro" id="IPR013083">
    <property type="entry name" value="Znf_RING/FYVE/PHD"/>
</dbReference>
<dbReference type="Pfam" id="PF00628">
    <property type="entry name" value="PHD"/>
    <property type="match status" value="1"/>
</dbReference>
<keyword evidence="8" id="KW-0472">Membrane</keyword>
<dbReference type="PROSITE" id="PS50016">
    <property type="entry name" value="ZF_PHD_2"/>
    <property type="match status" value="1"/>
</dbReference>
<feature type="compositionally biased region" description="Polar residues" evidence="7">
    <location>
        <begin position="790"/>
        <end position="805"/>
    </location>
</feature>
<dbReference type="InterPro" id="IPR011011">
    <property type="entry name" value="Znf_FYVE_PHD"/>
</dbReference>
<dbReference type="InterPro" id="IPR013087">
    <property type="entry name" value="Znf_C2H2_type"/>
</dbReference>
<keyword evidence="4" id="KW-0862">Zinc</keyword>
<dbReference type="InterPro" id="IPR019787">
    <property type="entry name" value="Znf_PHD-finger"/>
</dbReference>
<feature type="transmembrane region" description="Helical" evidence="8">
    <location>
        <begin position="1044"/>
        <end position="1064"/>
    </location>
</feature>
<evidence type="ECO:0000256" key="6">
    <source>
        <dbReference type="PROSITE-ProRule" id="PRU00042"/>
    </source>
</evidence>
<accession>A0A9N8YUT1</accession>
<comment type="subcellular location">
    <subcellularLocation>
        <location evidence="1">Nucleus</location>
    </subcellularLocation>
</comment>
<dbReference type="InterPro" id="IPR001965">
    <property type="entry name" value="Znf_PHD"/>
</dbReference>
<feature type="transmembrane region" description="Helical" evidence="8">
    <location>
        <begin position="917"/>
        <end position="935"/>
    </location>
</feature>
<keyword evidence="5" id="KW-0539">Nucleus</keyword>
<gene>
    <name evidence="11" type="ORF">ALEPTO_LOCUS1173</name>
</gene>
<dbReference type="PROSITE" id="PS01359">
    <property type="entry name" value="ZF_PHD_1"/>
    <property type="match status" value="1"/>
</dbReference>
<organism evidence="11 12">
    <name type="scientific">Ambispora leptoticha</name>
    <dbReference type="NCBI Taxonomy" id="144679"/>
    <lineage>
        <taxon>Eukaryota</taxon>
        <taxon>Fungi</taxon>
        <taxon>Fungi incertae sedis</taxon>
        <taxon>Mucoromycota</taxon>
        <taxon>Glomeromycotina</taxon>
        <taxon>Glomeromycetes</taxon>
        <taxon>Archaeosporales</taxon>
        <taxon>Ambisporaceae</taxon>
        <taxon>Ambispora</taxon>
    </lineage>
</organism>
<evidence type="ECO:0000256" key="8">
    <source>
        <dbReference type="SAM" id="Phobius"/>
    </source>
</evidence>
<comment type="caution">
    <text evidence="11">The sequence shown here is derived from an EMBL/GenBank/DDBJ whole genome shotgun (WGS) entry which is preliminary data.</text>
</comment>
<feature type="domain" description="C2H2-type" evidence="10">
    <location>
        <begin position="305"/>
        <end position="337"/>
    </location>
</feature>
<evidence type="ECO:0000256" key="2">
    <source>
        <dbReference type="ARBA" id="ARBA00022723"/>
    </source>
</evidence>
<dbReference type="EMBL" id="CAJVPS010000116">
    <property type="protein sequence ID" value="CAG8454005.1"/>
    <property type="molecule type" value="Genomic_DNA"/>
</dbReference>
<feature type="region of interest" description="Disordered" evidence="7">
    <location>
        <begin position="506"/>
        <end position="526"/>
    </location>
</feature>
<feature type="compositionally biased region" description="Polar residues" evidence="7">
    <location>
        <begin position="506"/>
        <end position="517"/>
    </location>
</feature>
<dbReference type="OrthoDB" id="2327125at2759"/>
<dbReference type="GO" id="GO:0048188">
    <property type="term" value="C:Set1C/COMPASS complex"/>
    <property type="evidence" value="ECO:0007669"/>
    <property type="project" value="InterPro"/>
</dbReference>
<feature type="transmembrane region" description="Helical" evidence="8">
    <location>
        <begin position="838"/>
        <end position="855"/>
    </location>
</feature>
<evidence type="ECO:0000256" key="1">
    <source>
        <dbReference type="ARBA" id="ARBA00004123"/>
    </source>
</evidence>
<evidence type="ECO:0000256" key="3">
    <source>
        <dbReference type="ARBA" id="ARBA00022771"/>
    </source>
</evidence>
<reference evidence="11" key="1">
    <citation type="submission" date="2021-06" db="EMBL/GenBank/DDBJ databases">
        <authorList>
            <person name="Kallberg Y."/>
            <person name="Tangrot J."/>
            <person name="Rosling A."/>
        </authorList>
    </citation>
    <scope>NUCLEOTIDE SEQUENCE</scope>
    <source>
        <strain evidence="11">FL130A</strain>
    </source>
</reference>
<feature type="domain" description="PHD-type" evidence="9">
    <location>
        <begin position="347"/>
        <end position="395"/>
    </location>
</feature>
<keyword evidence="2" id="KW-0479">Metal-binding</keyword>
<dbReference type="GO" id="GO:0008270">
    <property type="term" value="F:zinc ion binding"/>
    <property type="evidence" value="ECO:0007669"/>
    <property type="project" value="UniProtKB-KW"/>
</dbReference>
<feature type="transmembrane region" description="Helical" evidence="8">
    <location>
        <begin position="893"/>
        <end position="911"/>
    </location>
</feature>
<evidence type="ECO:0000313" key="11">
    <source>
        <dbReference type="EMBL" id="CAG8454005.1"/>
    </source>
</evidence>
<sequence length="1070" mass="122161">MNSTRNLFENQGHLGPNNNELSCNTLSFEPQKNLACRARSSQSAQILSYVKKWAESDDNYDSSQSSINYFSSNEKTSHLLDDQCIISECGNIAGKSINSPNCNLNTTKFGTDSHPATGRKGLPMFIRENDDDNSLSSNFTSNFSETSLNNHIGDSNLRDEKSNSILRGCFSKINEDDDSKRSIDLLVNKISHENINNGNHENNQITIQPNPRDEMRQRLREIQQRMIAKARFRSSCSMEGKGIKTIPAEWCESFEGSMLYSHKPSPDKSDKSSNARKSSTRSQSGVVGGKTISKMEEVILGDRCFLCPGCGNAYKAQSNLSFHKSRCEMIKHCSDKFTRKRLTRDDMVDCFCGTDDDGGNMVQCDHCRGWLHLECLGLGGEDLDDEYYCPRCVSSYDPTQPEDKKGKKIVNFGSRKEHQDEIKEVIELIRKKRREMRSVIRKNKRKSMEEEENPYKHKEPPVIHPGNWLNKIERVSTNKSSSFKESNFFNKYREFFMTDKDDISEQETLNQSVNSNDSHTKNNRNTDKKKAFHSYHHSINNSSLITKSKESELEHVKYDDDTESEQDFMNNFIYKAENPRNFNAINEEADNHWESEFEEINEHIQTNNFYAPVLHQQASFNSELNLVQAERHSPVTILPLNQTEGKKHKNQMSLRIETPPSKIRKLDNNINNNETTIKIDPWVNENRLLHADNLMIPIIPQDSSSQLIWDHQDISPISEASFNLNDINLYSPLESPPSLFFGDENITSPEGSAFTVTTPRTTTQHPEIMFTQYFELDNCFDDTPKGITELNKSSANSDELTTWDTTDGEPPKQAPARWTGLPAWHPPIKEFNLEKDEAFTIFAVVTLGISSYYSLRWTSPTSSYSLSKPTTILTNSYFYKGGAAFPTTLFDQLIAYYIFGTFVAAVVVLIFEVGKIWSIFGSLHNMFEIAIMLVLHGGGKVKSNLGYFGSMAFYVVLTNILSVLLDWPYDGIWFKFQGLCSDWALVIQFTRLYYVTKKNLRDNALPTTLPTEEQEEILLPSSVELNTDEDYRFYPNIVDHPRPLILLIIASFIHLVGNLANSIWVDDRYS</sequence>